<accession>A0ABU8A899</accession>
<comment type="caution">
    <text evidence="1">The sequence shown here is derived from an EMBL/GenBank/DDBJ whole genome shotgun (WGS) entry which is preliminary data.</text>
</comment>
<gene>
    <name evidence="1" type="ORF">QBA37_25850</name>
</gene>
<name>A0ABU8A899_9ACTN</name>
<organism evidence="1 2">
    <name type="scientific">Streptomyces silvae</name>
    <dbReference type="NCBI Taxonomy" id="2803812"/>
    <lineage>
        <taxon>Bacteria</taxon>
        <taxon>Bacillati</taxon>
        <taxon>Actinomycetota</taxon>
        <taxon>Actinomycetes</taxon>
        <taxon>Kitasatosporales</taxon>
        <taxon>Streptomycetaceae</taxon>
        <taxon>Streptomyces</taxon>
    </lineage>
</organism>
<sequence>MSSIRVHSFTLTPGDYDHGQVHSIKVPKPGGRPSTVGRVLAFRVSNPTDMATASSGGQSAGLAYKVGADWVEALTVAPGAATDGLSYSTGNQGTASKSGSEATAVYDDATPLYVLFSNTSNVENTGAVVVQLVVEEV</sequence>
<dbReference type="RefSeq" id="WP_334557677.1">
    <property type="nucleotide sequence ID" value="NZ_JARUMK010000001.1"/>
</dbReference>
<reference evidence="1 2" key="1">
    <citation type="submission" date="2023-04" db="EMBL/GenBank/DDBJ databases">
        <title>Genomic diversity of scab-causing Streptomyces spp. in the province of Quebec, Canada.</title>
        <authorList>
            <person name="Biessy A."/>
            <person name="Cadieux M."/>
            <person name="Ciotola M."/>
            <person name="Filion M."/>
        </authorList>
    </citation>
    <scope>NUCLEOTIDE SEQUENCE [LARGE SCALE GENOMIC DNA]</scope>
    <source>
        <strain evidence="1 2">B21-103</strain>
    </source>
</reference>
<dbReference type="EMBL" id="JARUMK010000001">
    <property type="protein sequence ID" value="MEH0562633.1"/>
    <property type="molecule type" value="Genomic_DNA"/>
</dbReference>
<evidence type="ECO:0000313" key="1">
    <source>
        <dbReference type="EMBL" id="MEH0562633.1"/>
    </source>
</evidence>
<keyword evidence="2" id="KW-1185">Reference proteome</keyword>
<proteinExistence type="predicted"/>
<evidence type="ECO:0000313" key="2">
    <source>
        <dbReference type="Proteomes" id="UP001382181"/>
    </source>
</evidence>
<dbReference type="Proteomes" id="UP001382181">
    <property type="component" value="Unassembled WGS sequence"/>
</dbReference>
<protein>
    <submittedName>
        <fullName evidence="1">Uncharacterized protein</fullName>
    </submittedName>
</protein>